<dbReference type="AlphaFoldDB" id="A0A087HLF8"/>
<gene>
    <name evidence="3" type="ordered locus">AALP_Aa1g061500</name>
</gene>
<feature type="region of interest" description="Disordered" evidence="2">
    <location>
        <begin position="76"/>
        <end position="141"/>
    </location>
</feature>
<evidence type="ECO:0000313" key="3">
    <source>
        <dbReference type="EMBL" id="KFK42960.1"/>
    </source>
</evidence>
<name>A0A087HLF8_ARAAL</name>
<dbReference type="Proteomes" id="UP000029120">
    <property type="component" value="Chromosome 1"/>
</dbReference>
<feature type="coiled-coil region" evidence="1">
    <location>
        <begin position="28"/>
        <end position="55"/>
    </location>
</feature>
<keyword evidence="1" id="KW-0175">Coiled coil</keyword>
<keyword evidence="4" id="KW-1185">Reference proteome</keyword>
<sequence>MEEKKMKSVASIPANYVSILQLQERWMREKERKQKKEVNEQRRREEDVVKVVEESMEVPSVKLEEKGFISKKVSAIVSKEEENGGEGDSKKKKKKRSKKKNVKEIVKCEPKVSPAYIPRKENSSNPVKEIASKDSVAEEETQFQDLWIKKRVEEKGREFKVPERLNNGQSYVGKNQRQHWSSTRVVRETTTTRTMVWVKKG</sequence>
<reference evidence="4" key="1">
    <citation type="journal article" date="2015" name="Nat. Plants">
        <title>Genome expansion of Arabis alpina linked with retrotransposition and reduced symmetric DNA methylation.</title>
        <authorList>
            <person name="Willing E.M."/>
            <person name="Rawat V."/>
            <person name="Mandakova T."/>
            <person name="Maumus F."/>
            <person name="James G.V."/>
            <person name="Nordstroem K.J."/>
            <person name="Becker C."/>
            <person name="Warthmann N."/>
            <person name="Chica C."/>
            <person name="Szarzynska B."/>
            <person name="Zytnicki M."/>
            <person name="Albani M.C."/>
            <person name="Kiefer C."/>
            <person name="Bergonzi S."/>
            <person name="Castaings L."/>
            <person name="Mateos J.L."/>
            <person name="Berns M.C."/>
            <person name="Bujdoso N."/>
            <person name="Piofczyk T."/>
            <person name="de Lorenzo L."/>
            <person name="Barrero-Sicilia C."/>
            <person name="Mateos I."/>
            <person name="Piednoel M."/>
            <person name="Hagmann J."/>
            <person name="Chen-Min-Tao R."/>
            <person name="Iglesias-Fernandez R."/>
            <person name="Schuster S.C."/>
            <person name="Alonso-Blanco C."/>
            <person name="Roudier F."/>
            <person name="Carbonero P."/>
            <person name="Paz-Ares J."/>
            <person name="Davis S.J."/>
            <person name="Pecinka A."/>
            <person name="Quesneville H."/>
            <person name="Colot V."/>
            <person name="Lysak M.A."/>
            <person name="Weigel D."/>
            <person name="Coupland G."/>
            <person name="Schneeberger K."/>
        </authorList>
    </citation>
    <scope>NUCLEOTIDE SEQUENCE [LARGE SCALE GENOMIC DNA]</scope>
    <source>
        <strain evidence="4">cv. Pajares</strain>
    </source>
</reference>
<protein>
    <submittedName>
        <fullName evidence="3">Uncharacterized protein</fullName>
    </submittedName>
</protein>
<dbReference type="EMBL" id="CM002869">
    <property type="protein sequence ID" value="KFK42960.1"/>
    <property type="molecule type" value="Genomic_DNA"/>
</dbReference>
<evidence type="ECO:0000313" key="4">
    <source>
        <dbReference type="Proteomes" id="UP000029120"/>
    </source>
</evidence>
<dbReference type="OMA" id="KWSKREN"/>
<organism evidence="3 4">
    <name type="scientific">Arabis alpina</name>
    <name type="common">Alpine rock-cress</name>
    <dbReference type="NCBI Taxonomy" id="50452"/>
    <lineage>
        <taxon>Eukaryota</taxon>
        <taxon>Viridiplantae</taxon>
        <taxon>Streptophyta</taxon>
        <taxon>Embryophyta</taxon>
        <taxon>Tracheophyta</taxon>
        <taxon>Spermatophyta</taxon>
        <taxon>Magnoliopsida</taxon>
        <taxon>eudicotyledons</taxon>
        <taxon>Gunneridae</taxon>
        <taxon>Pentapetalae</taxon>
        <taxon>rosids</taxon>
        <taxon>malvids</taxon>
        <taxon>Brassicales</taxon>
        <taxon>Brassicaceae</taxon>
        <taxon>Arabideae</taxon>
        <taxon>Arabis</taxon>
    </lineage>
</organism>
<dbReference type="OrthoDB" id="1101952at2759"/>
<evidence type="ECO:0000256" key="2">
    <source>
        <dbReference type="SAM" id="MobiDB-lite"/>
    </source>
</evidence>
<accession>A0A087HLF8</accession>
<dbReference type="Gramene" id="KFK42960">
    <property type="protein sequence ID" value="KFK42960"/>
    <property type="gene ID" value="AALP_AA1G061500"/>
</dbReference>
<feature type="compositionally biased region" description="Basic residues" evidence="2">
    <location>
        <begin position="90"/>
        <end position="101"/>
    </location>
</feature>
<evidence type="ECO:0000256" key="1">
    <source>
        <dbReference type="SAM" id="Coils"/>
    </source>
</evidence>
<proteinExistence type="predicted"/>